<evidence type="ECO:0000313" key="2">
    <source>
        <dbReference type="Proteomes" id="UP000257014"/>
    </source>
</evidence>
<dbReference type="SUPFAM" id="SSF111126">
    <property type="entry name" value="Ligand-binding domain in the NO signalling and Golgi transport"/>
    <property type="match status" value="1"/>
</dbReference>
<dbReference type="AlphaFoldDB" id="A0A3E0K7U6"/>
<name>A0A3E0K7U6_9BACI</name>
<dbReference type="Proteomes" id="UP000257014">
    <property type="component" value="Unassembled WGS sequence"/>
</dbReference>
<dbReference type="Pfam" id="PF10702">
    <property type="entry name" value="DUF2507"/>
    <property type="match status" value="1"/>
</dbReference>
<accession>A0A3E0K7U6</accession>
<protein>
    <submittedName>
        <fullName evidence="1">DUF2507 domain-containing protein</fullName>
    </submittedName>
</protein>
<evidence type="ECO:0000313" key="1">
    <source>
        <dbReference type="EMBL" id="REJ30188.1"/>
    </source>
</evidence>
<reference evidence="1 2" key="1">
    <citation type="submission" date="2018-03" db="EMBL/GenBank/DDBJ databases">
        <authorList>
            <person name="Keele B.F."/>
        </authorList>
    </citation>
    <scope>NUCLEOTIDE SEQUENCE [LARGE SCALE GENOMIC DNA]</scope>
    <source>
        <strain evidence="1">ZCTH4_d</strain>
    </source>
</reference>
<dbReference type="InterPro" id="IPR019642">
    <property type="entry name" value="DUF2507"/>
</dbReference>
<proteinExistence type="predicted"/>
<sequence>MKGGLSVEKSEQAKSISVASPLTVPAFGYELIREELISDLLGKDRPAILYWAGKRLARNYPLFSLDEMKEFFLNAGWGELQLVKEGKREAEFELTGELIRNRIQRTTNLTFQLEAGFLAEQIQQQKKVFAEALETLKKDEGKVRFLVQWDTAPFD</sequence>
<organism evidence="1 2">
    <name type="scientific">Caldibacillus debilis</name>
    <dbReference type="NCBI Taxonomy" id="301148"/>
    <lineage>
        <taxon>Bacteria</taxon>
        <taxon>Bacillati</taxon>
        <taxon>Bacillota</taxon>
        <taxon>Bacilli</taxon>
        <taxon>Bacillales</taxon>
        <taxon>Bacillaceae</taxon>
        <taxon>Caldibacillus</taxon>
    </lineage>
</organism>
<dbReference type="EMBL" id="QEWE01000011">
    <property type="protein sequence ID" value="REJ30188.1"/>
    <property type="molecule type" value="Genomic_DNA"/>
</dbReference>
<comment type="caution">
    <text evidence="1">The sequence shown here is derived from an EMBL/GenBank/DDBJ whole genome shotgun (WGS) entry which is preliminary data.</text>
</comment>
<gene>
    <name evidence="1" type="ORF">C6P37_03465</name>
</gene>
<dbReference type="OrthoDB" id="2965348at2"/>
<dbReference type="Gene3D" id="3.30.1380.20">
    <property type="entry name" value="Trafficking protein particle complex subunit 3"/>
    <property type="match status" value="1"/>
</dbReference>
<dbReference type="InterPro" id="IPR024096">
    <property type="entry name" value="NO_sig/Golgi_transp_ligand-bd"/>
</dbReference>